<dbReference type="STRING" id="1882483.A0A317XXH7"/>
<proteinExistence type="predicted"/>
<keyword evidence="2" id="KW-0472">Membrane</keyword>
<keyword evidence="4" id="KW-1185">Reference proteome</keyword>
<protein>
    <recommendedName>
        <fullName evidence="5">Mitochondrial outer membrane protein OM14 C-terminal domain-containing protein</fullName>
    </recommendedName>
</protein>
<dbReference type="Proteomes" id="UP000246740">
    <property type="component" value="Unassembled WGS sequence"/>
</dbReference>
<evidence type="ECO:0000313" key="4">
    <source>
        <dbReference type="Proteomes" id="UP000246740"/>
    </source>
</evidence>
<dbReference type="Gene3D" id="1.20.120.20">
    <property type="entry name" value="Apolipoprotein"/>
    <property type="match status" value="1"/>
</dbReference>
<evidence type="ECO:0000313" key="3">
    <source>
        <dbReference type="EMBL" id="PWZ02011.1"/>
    </source>
</evidence>
<feature type="compositionally biased region" description="Polar residues" evidence="1">
    <location>
        <begin position="37"/>
        <end position="49"/>
    </location>
</feature>
<evidence type="ECO:0000256" key="2">
    <source>
        <dbReference type="SAM" id="Phobius"/>
    </source>
</evidence>
<dbReference type="InParanoid" id="A0A317XXH7"/>
<dbReference type="EMBL" id="KZ819189">
    <property type="protein sequence ID" value="PWZ02011.1"/>
    <property type="molecule type" value="Genomic_DNA"/>
</dbReference>
<organism evidence="3 4">
    <name type="scientific">Testicularia cyperi</name>
    <dbReference type="NCBI Taxonomy" id="1882483"/>
    <lineage>
        <taxon>Eukaryota</taxon>
        <taxon>Fungi</taxon>
        <taxon>Dikarya</taxon>
        <taxon>Basidiomycota</taxon>
        <taxon>Ustilaginomycotina</taxon>
        <taxon>Ustilaginomycetes</taxon>
        <taxon>Ustilaginales</taxon>
        <taxon>Anthracoideaceae</taxon>
        <taxon>Testicularia</taxon>
    </lineage>
</organism>
<feature type="transmembrane region" description="Helical" evidence="2">
    <location>
        <begin position="199"/>
        <end position="220"/>
    </location>
</feature>
<keyword evidence="2" id="KW-1133">Transmembrane helix</keyword>
<evidence type="ECO:0008006" key="5">
    <source>
        <dbReference type="Google" id="ProtNLM"/>
    </source>
</evidence>
<gene>
    <name evidence="3" type="ORF">BCV70DRAFT_198293</name>
</gene>
<dbReference type="SUPFAM" id="SSF58113">
    <property type="entry name" value="Apolipoprotein A-I"/>
    <property type="match status" value="1"/>
</dbReference>
<dbReference type="AlphaFoldDB" id="A0A317XXH7"/>
<evidence type="ECO:0000256" key="1">
    <source>
        <dbReference type="SAM" id="MobiDB-lite"/>
    </source>
</evidence>
<accession>A0A317XXH7</accession>
<feature type="region of interest" description="Disordered" evidence="1">
    <location>
        <begin position="1"/>
        <end position="180"/>
    </location>
</feature>
<dbReference type="OrthoDB" id="2553651at2759"/>
<reference evidence="3 4" key="1">
    <citation type="journal article" date="2018" name="Mol. Biol. Evol.">
        <title>Broad Genomic Sampling Reveals a Smut Pathogenic Ancestry of the Fungal Clade Ustilaginomycotina.</title>
        <authorList>
            <person name="Kijpornyongpan T."/>
            <person name="Mondo S.J."/>
            <person name="Barry K."/>
            <person name="Sandor L."/>
            <person name="Lee J."/>
            <person name="Lipzen A."/>
            <person name="Pangilinan J."/>
            <person name="LaButti K."/>
            <person name="Hainaut M."/>
            <person name="Henrissat B."/>
            <person name="Grigoriev I.V."/>
            <person name="Spatafora J.W."/>
            <person name="Aime M.C."/>
        </authorList>
    </citation>
    <scope>NUCLEOTIDE SEQUENCE [LARGE SCALE GENOMIC DNA]</scope>
    <source>
        <strain evidence="3 4">MCA 3645</strain>
    </source>
</reference>
<name>A0A317XXH7_9BASI</name>
<keyword evidence="2" id="KW-0812">Transmembrane</keyword>
<sequence>MSSYADIAAENAPPKSEQPKPDPGYLEGPNPHAHDSVNAQAPDVNSSKVNVVPSDSDLEHLKTQSQEAYDEAVAKAREQRKQLESDAKKAADEAQKKGEQVANDAQKKGEKLAGDAQKAGKEVANEAEKFGKDARAEAQKAGKKAEEYFEKGKKEVQKDAEYLRKKGEEGAKRVKKAAGEAEKELESWWDQFSRDPKQWGPALAGLNAVLLGGLGIYAYTNKEQVQRTDKRLLSAATVGVLALLGGQYTWASETARKQNRGL</sequence>
<feature type="transmembrane region" description="Helical" evidence="2">
    <location>
        <begin position="232"/>
        <end position="250"/>
    </location>
</feature>
<feature type="compositionally biased region" description="Basic and acidic residues" evidence="1">
    <location>
        <begin position="72"/>
        <end position="180"/>
    </location>
</feature>